<dbReference type="InterPro" id="IPR009510">
    <property type="entry name" value="T3SS_K"/>
</dbReference>
<name>A0A6S6T1A4_9GAMM</name>
<dbReference type="Pfam" id="PF06578">
    <property type="entry name" value="YscK"/>
    <property type="match status" value="1"/>
</dbReference>
<dbReference type="AlphaFoldDB" id="A0A6S6T1A4"/>
<dbReference type="EMBL" id="CACVAV010000139">
    <property type="protein sequence ID" value="CAA6808982.1"/>
    <property type="molecule type" value="Genomic_DNA"/>
</dbReference>
<organism evidence="1">
    <name type="scientific">uncultured Thiotrichaceae bacterium</name>
    <dbReference type="NCBI Taxonomy" id="298394"/>
    <lineage>
        <taxon>Bacteria</taxon>
        <taxon>Pseudomonadati</taxon>
        <taxon>Pseudomonadota</taxon>
        <taxon>Gammaproteobacteria</taxon>
        <taxon>Thiotrichales</taxon>
        <taxon>Thiotrichaceae</taxon>
        <taxon>environmental samples</taxon>
    </lineage>
</organism>
<sequence>MLDNDGNLRLKKIMSNQIAEPANSNKLSDLVWEFNFRPDHYIHDSWLEQMPDGPLIKKLVGCHRGADRIVQYLMQRLGLEGQVFFNFSNSLARIGLWSGQDLERLIMYTGAVFYHSKVQKVVARDEVLHIREQMDDELFNFMQSRSVQLKGKMDLSLKLPTGLDAEKSIRLAGLLCFHAALGNYPVALRKRLMLKLPHEWFLLFKRAGALGKPLSQKQSECAALLQKIAIEVRMGIGSDGQIHFS</sequence>
<gene>
    <name evidence="1" type="ORF">HELGO_WM86572</name>
</gene>
<reference evidence="1" key="1">
    <citation type="submission" date="2020-01" db="EMBL/GenBank/DDBJ databases">
        <authorList>
            <person name="Meier V. D."/>
            <person name="Meier V D."/>
        </authorList>
    </citation>
    <scope>NUCLEOTIDE SEQUENCE</scope>
    <source>
        <strain evidence="1">HLG_WM_MAG_08</strain>
    </source>
</reference>
<proteinExistence type="predicted"/>
<protein>
    <submittedName>
        <fullName evidence="1">Uncharacterized protein</fullName>
    </submittedName>
</protein>
<evidence type="ECO:0000313" key="1">
    <source>
        <dbReference type="EMBL" id="CAA6808982.1"/>
    </source>
</evidence>
<accession>A0A6S6T1A4</accession>